<evidence type="ECO:0000259" key="3">
    <source>
        <dbReference type="PROSITE" id="PS50977"/>
    </source>
</evidence>
<dbReference type="EMBL" id="AP024169">
    <property type="protein sequence ID" value="BCN30198.1"/>
    <property type="molecule type" value="Genomic_DNA"/>
</dbReference>
<dbReference type="InterPro" id="IPR050624">
    <property type="entry name" value="HTH-type_Tx_Regulator"/>
</dbReference>
<dbReference type="InterPro" id="IPR001647">
    <property type="entry name" value="HTH_TetR"/>
</dbReference>
<dbReference type="Gene3D" id="1.10.357.10">
    <property type="entry name" value="Tetracycline Repressor, domain 2"/>
    <property type="match status" value="1"/>
</dbReference>
<feature type="DNA-binding region" description="H-T-H motif" evidence="2">
    <location>
        <begin position="32"/>
        <end position="51"/>
    </location>
</feature>
<dbReference type="Pfam" id="PF14278">
    <property type="entry name" value="TetR_C_8"/>
    <property type="match status" value="1"/>
</dbReference>
<evidence type="ECO:0000256" key="2">
    <source>
        <dbReference type="PROSITE-ProRule" id="PRU00335"/>
    </source>
</evidence>
<keyword evidence="5" id="KW-1185">Reference proteome</keyword>
<dbReference type="KEGG" id="ahb:bsdtb5_14930"/>
<dbReference type="SUPFAM" id="SSF46689">
    <property type="entry name" value="Homeodomain-like"/>
    <property type="match status" value="1"/>
</dbReference>
<evidence type="ECO:0000313" key="4">
    <source>
        <dbReference type="EMBL" id="BCN30198.1"/>
    </source>
</evidence>
<dbReference type="GO" id="GO:0003677">
    <property type="term" value="F:DNA binding"/>
    <property type="evidence" value="ECO:0007669"/>
    <property type="project" value="UniProtKB-UniRule"/>
</dbReference>
<dbReference type="PROSITE" id="PS50977">
    <property type="entry name" value="HTH_TETR_2"/>
    <property type="match status" value="1"/>
</dbReference>
<proteinExistence type="predicted"/>
<organism evidence="4 5">
    <name type="scientific">Anaeromicropila herbilytica</name>
    <dbReference type="NCBI Taxonomy" id="2785025"/>
    <lineage>
        <taxon>Bacteria</taxon>
        <taxon>Bacillati</taxon>
        <taxon>Bacillota</taxon>
        <taxon>Clostridia</taxon>
        <taxon>Lachnospirales</taxon>
        <taxon>Lachnospiraceae</taxon>
        <taxon>Anaeromicropila</taxon>
    </lineage>
</organism>
<dbReference type="InterPro" id="IPR009057">
    <property type="entry name" value="Homeodomain-like_sf"/>
</dbReference>
<dbReference type="PANTHER" id="PTHR43479">
    <property type="entry name" value="ACREF/ENVCD OPERON REPRESSOR-RELATED"/>
    <property type="match status" value="1"/>
</dbReference>
<dbReference type="Proteomes" id="UP000595897">
    <property type="component" value="Chromosome"/>
</dbReference>
<evidence type="ECO:0000256" key="1">
    <source>
        <dbReference type="ARBA" id="ARBA00023125"/>
    </source>
</evidence>
<protein>
    <recommendedName>
        <fullName evidence="3">HTH tetR-type domain-containing protein</fullName>
    </recommendedName>
</protein>
<dbReference type="RefSeq" id="WP_271715437.1">
    <property type="nucleotide sequence ID" value="NZ_AP024169.1"/>
</dbReference>
<gene>
    <name evidence="4" type="ORF">bsdtb5_14930</name>
</gene>
<feature type="domain" description="HTH tetR-type" evidence="3">
    <location>
        <begin position="9"/>
        <end position="69"/>
    </location>
</feature>
<keyword evidence="1 2" id="KW-0238">DNA-binding</keyword>
<dbReference type="PANTHER" id="PTHR43479:SF11">
    <property type="entry name" value="ACREF_ENVCD OPERON REPRESSOR-RELATED"/>
    <property type="match status" value="1"/>
</dbReference>
<reference evidence="4 5" key="1">
    <citation type="submission" date="2020-11" db="EMBL/GenBank/DDBJ databases">
        <title>Draft genome sequencing of a Lachnospiraceae strain isolated from anoxic soil subjected to BSD treatment.</title>
        <authorList>
            <person name="Uek A."/>
            <person name="Tonouchi A."/>
        </authorList>
    </citation>
    <scope>NUCLEOTIDE SEQUENCE [LARGE SCALE GENOMIC DNA]</scope>
    <source>
        <strain evidence="4 5">TB5</strain>
    </source>
</reference>
<dbReference type="AlphaFoldDB" id="A0A7R7IC01"/>
<accession>A0A7R7IC01</accession>
<name>A0A7R7IC01_9FIRM</name>
<sequence>MNQMSTTAQITRQNIIDAFWQLYCKKTIEKITVKEVCQVAGYNRSTFYVYFKDVYEILEVIEENTVTAEDFETSILKQVYQYHASQKHIIMYHLLQFFENNKKYLPVLLSENGDPKFRQKILKKLRPIVFASFRELTDEEIAKADYIMEYQSAAVLNTIAKWYNNGKDIPLKDFIDLLISITTNGIQSELLKYRK</sequence>
<dbReference type="InterPro" id="IPR039532">
    <property type="entry name" value="TetR_C_Firmicutes"/>
</dbReference>
<evidence type="ECO:0000313" key="5">
    <source>
        <dbReference type="Proteomes" id="UP000595897"/>
    </source>
</evidence>